<organism evidence="2 3">
    <name type="scientific">Tritrichomonas musculus</name>
    <dbReference type="NCBI Taxonomy" id="1915356"/>
    <lineage>
        <taxon>Eukaryota</taxon>
        <taxon>Metamonada</taxon>
        <taxon>Parabasalia</taxon>
        <taxon>Tritrichomonadida</taxon>
        <taxon>Tritrichomonadidae</taxon>
        <taxon>Tritrichomonas</taxon>
    </lineage>
</organism>
<sequence>MLQQNVSSVNQILTDDNQKSCYFVYNNKFYKFNLQVFLNSSEYFFKERKTINVGDTIQLLQFESNLEFSDELIRNFISAVERNDQIEIKADNVYQLDQLSDFYGILNLKKRTNDFISENEEQLILQNYIYDQSNNKTNYKAEDIISNNLMNYIDDDKLATLKIDVLDRILTEYRRKNPVKHQNEATKDDIIKETKIKNFFLKCLQRKEPVISDLFNFIDYERFSEECLEIIQKDFSEIFRFSILKEKILQYLITHNFGNRDNKGAQPILQNEENKDDENKDEENKNEENEDEENKDEENKDEENKNEENEDEENKDEENKDEENKDEKEDEEILLELKELKDKIEKIEKLSDNVLKYPNVKSVPTRFFSFVENLASIAIPDSVVKICRGAFRECRSLTDVLFNETSKLETIEEYAFFGCKLLNNIQIPKTVTFIGIAAFMYCDKINVTLPPNLKTIEERIFYACGSLKSAIIPSHIKTIEYDAFHGCGAIENFKLPESLITIKRNGFAGLAIQSITFPASLKSIMINAFYKCEKLEEVIFTSDLYLIDSEAFNECSKLQSVKFLSTIKTIKTNAFCKCEKLKYIQFNSSPENIEAYAFNGK</sequence>
<protein>
    <submittedName>
        <fullName evidence="2">Uncharacterized protein</fullName>
    </submittedName>
</protein>
<dbReference type="PANTHER" id="PTHR45661">
    <property type="entry name" value="SURFACE ANTIGEN"/>
    <property type="match status" value="1"/>
</dbReference>
<keyword evidence="3" id="KW-1185">Reference proteome</keyword>
<comment type="caution">
    <text evidence="2">The sequence shown here is derived from an EMBL/GenBank/DDBJ whole genome shotgun (WGS) entry which is preliminary data.</text>
</comment>
<dbReference type="InterPro" id="IPR026906">
    <property type="entry name" value="LRR_5"/>
</dbReference>
<dbReference type="InterPro" id="IPR032675">
    <property type="entry name" value="LRR_dom_sf"/>
</dbReference>
<accession>A0ABR2H3G0</accession>
<name>A0ABR2H3G0_9EUKA</name>
<dbReference type="Proteomes" id="UP001470230">
    <property type="component" value="Unassembled WGS sequence"/>
</dbReference>
<dbReference type="Pfam" id="PF13306">
    <property type="entry name" value="LRR_5"/>
    <property type="match status" value="1"/>
</dbReference>
<proteinExistence type="predicted"/>
<feature type="region of interest" description="Disordered" evidence="1">
    <location>
        <begin position="260"/>
        <end position="331"/>
    </location>
</feature>
<evidence type="ECO:0000313" key="3">
    <source>
        <dbReference type="Proteomes" id="UP001470230"/>
    </source>
</evidence>
<gene>
    <name evidence="2" type="ORF">M9Y10_030641</name>
</gene>
<dbReference type="PANTHER" id="PTHR45661:SF3">
    <property type="entry name" value="IG-LIKE DOMAIN-CONTAINING PROTEIN"/>
    <property type="match status" value="1"/>
</dbReference>
<evidence type="ECO:0000256" key="1">
    <source>
        <dbReference type="SAM" id="MobiDB-lite"/>
    </source>
</evidence>
<dbReference type="EMBL" id="JAPFFF010000045">
    <property type="protein sequence ID" value="KAK8840436.1"/>
    <property type="molecule type" value="Genomic_DNA"/>
</dbReference>
<feature type="compositionally biased region" description="Acidic residues" evidence="1">
    <location>
        <begin position="308"/>
        <end position="321"/>
    </location>
</feature>
<reference evidence="2 3" key="1">
    <citation type="submission" date="2024-04" db="EMBL/GenBank/DDBJ databases">
        <title>Tritrichomonas musculus Genome.</title>
        <authorList>
            <person name="Alves-Ferreira E."/>
            <person name="Grigg M."/>
            <person name="Lorenzi H."/>
            <person name="Galac M."/>
        </authorList>
    </citation>
    <scope>NUCLEOTIDE SEQUENCE [LARGE SCALE GENOMIC DNA]</scope>
    <source>
        <strain evidence="2 3">EAF2021</strain>
    </source>
</reference>
<dbReference type="InterPro" id="IPR053139">
    <property type="entry name" value="Surface_bspA-like"/>
</dbReference>
<feature type="compositionally biased region" description="Acidic residues" evidence="1">
    <location>
        <begin position="288"/>
        <end position="301"/>
    </location>
</feature>
<evidence type="ECO:0000313" key="2">
    <source>
        <dbReference type="EMBL" id="KAK8840436.1"/>
    </source>
</evidence>
<dbReference type="Gene3D" id="3.80.10.10">
    <property type="entry name" value="Ribonuclease Inhibitor"/>
    <property type="match status" value="2"/>
</dbReference>
<dbReference type="SUPFAM" id="SSF52058">
    <property type="entry name" value="L domain-like"/>
    <property type="match status" value="1"/>
</dbReference>